<dbReference type="Gene3D" id="3.40.109.10">
    <property type="entry name" value="NADH Oxidase"/>
    <property type="match status" value="1"/>
</dbReference>
<accession>A0A398D4W3</accession>
<evidence type="ECO:0000313" key="3">
    <source>
        <dbReference type="Proteomes" id="UP000266260"/>
    </source>
</evidence>
<sequence>MEKELNYIDLIRTRHSTRDYEQHPLTDADRAQIMEAVASAVPLSSTVHLEWKVAARSPMGCSGLVYAESGTSDEELAEYGYQGEQIVLALLADGWGTCWYAMVRMPGSPCSITVGKPAARGVRSVVMGTLSRGHMRKSLEQLVTGGIPEHSSPLVRTVLESARLAPSAVNRQPWNFEVASDTQIVIKGNVGRFPDIGICLANAMVTARQLAGKATVSRLDEGKYSVAW</sequence>
<dbReference type="Proteomes" id="UP000266260">
    <property type="component" value="Unassembled WGS sequence"/>
</dbReference>
<dbReference type="InterPro" id="IPR029478">
    <property type="entry name" value="TM1586_NiRdase"/>
</dbReference>
<dbReference type="Pfam" id="PF14512">
    <property type="entry name" value="TM1586_NiRdase"/>
    <property type="match status" value="1"/>
</dbReference>
<dbReference type="InterPro" id="IPR000415">
    <property type="entry name" value="Nitroreductase-like"/>
</dbReference>
<protein>
    <recommendedName>
        <fullName evidence="1">Putative nitroreductase TM1586 domain-containing protein</fullName>
    </recommendedName>
</protein>
<feature type="domain" description="Putative nitroreductase TM1586" evidence="1">
    <location>
        <begin position="8"/>
        <end position="205"/>
    </location>
</feature>
<dbReference type="GO" id="GO:0016491">
    <property type="term" value="F:oxidoreductase activity"/>
    <property type="evidence" value="ECO:0007669"/>
    <property type="project" value="InterPro"/>
</dbReference>
<evidence type="ECO:0000313" key="2">
    <source>
        <dbReference type="EMBL" id="RIE07367.1"/>
    </source>
</evidence>
<reference evidence="2 3" key="1">
    <citation type="submission" date="2018-09" db="EMBL/GenBank/DDBJ databases">
        <title>Discovery and Ecogenomic Context for Candidatus Cryosericales, a Global Caldiserica Order Active in Thawing Permafrost.</title>
        <authorList>
            <person name="Martinez M.A."/>
            <person name="Woodcroft B.J."/>
            <person name="Ignacio Espinoza J.C."/>
            <person name="Zayed A."/>
            <person name="Singleton C.M."/>
            <person name="Boyd J."/>
            <person name="Li Y.-F."/>
            <person name="Purvine S."/>
            <person name="Maughan H."/>
            <person name="Hodgkins S.B."/>
            <person name="Anderson D."/>
            <person name="Sederholm M."/>
            <person name="Temperton B."/>
            <person name="Saleska S.R."/>
            <person name="Tyson G.W."/>
            <person name="Rich V.I."/>
        </authorList>
    </citation>
    <scope>NUCLEOTIDE SEQUENCE [LARGE SCALE GENOMIC DNA]</scope>
    <source>
        <strain evidence="2 3">SMC6</strain>
    </source>
</reference>
<dbReference type="Gene3D" id="3.40.109.30">
    <property type="entry name" value="putative nitroreductase (tm1586), domain 2"/>
    <property type="match status" value="1"/>
</dbReference>
<dbReference type="SUPFAM" id="SSF55469">
    <property type="entry name" value="FMN-dependent nitroreductase-like"/>
    <property type="match status" value="1"/>
</dbReference>
<evidence type="ECO:0000259" key="1">
    <source>
        <dbReference type="Pfam" id="PF14512"/>
    </source>
</evidence>
<organism evidence="2 3">
    <name type="scientific">Candidatus Cryosericum odellii</name>
    <dbReference type="NCBI Taxonomy" id="2290917"/>
    <lineage>
        <taxon>Bacteria</taxon>
        <taxon>Pseudomonadati</taxon>
        <taxon>Caldisericota/Cryosericota group</taxon>
        <taxon>Candidatus Cryosericota</taxon>
        <taxon>Candidatus Cryosericia</taxon>
        <taxon>Candidatus Cryosericales</taxon>
        <taxon>Candidatus Cryosericaceae</taxon>
        <taxon>Candidatus Cryosericum</taxon>
    </lineage>
</organism>
<dbReference type="EMBL" id="QXIT01000111">
    <property type="protein sequence ID" value="RIE07367.1"/>
    <property type="molecule type" value="Genomic_DNA"/>
</dbReference>
<proteinExistence type="predicted"/>
<comment type="caution">
    <text evidence="2">The sequence shown here is derived from an EMBL/GenBank/DDBJ whole genome shotgun (WGS) entry which is preliminary data.</text>
</comment>
<dbReference type="RefSeq" id="WP_119175729.1">
    <property type="nucleotide sequence ID" value="NZ_QXIT01000111.1"/>
</dbReference>
<name>A0A398D4W3_9BACT</name>
<dbReference type="AlphaFoldDB" id="A0A398D4W3"/>
<keyword evidence="3" id="KW-1185">Reference proteome</keyword>
<gene>
    <name evidence="2" type="ORF">SMC6_06700</name>
</gene>